<dbReference type="SUPFAM" id="SSF53474">
    <property type="entry name" value="alpha/beta-Hydrolases"/>
    <property type="match status" value="1"/>
</dbReference>
<name>A0A544VR68_9MYCO</name>
<dbReference type="GO" id="GO:0052689">
    <property type="term" value="F:carboxylic ester hydrolase activity"/>
    <property type="evidence" value="ECO:0007669"/>
    <property type="project" value="UniProtKB-KW"/>
</dbReference>
<evidence type="ECO:0000256" key="6">
    <source>
        <dbReference type="ARBA" id="ARBA00022801"/>
    </source>
</evidence>
<keyword evidence="10" id="KW-1185">Reference proteome</keyword>
<reference evidence="9 10" key="1">
    <citation type="submission" date="2018-10" db="EMBL/GenBank/DDBJ databases">
        <title>Draft genome of Mycobacterium hodleri strain B.</title>
        <authorList>
            <person name="Amande T.J."/>
            <person name="Mcgenity T.J."/>
        </authorList>
    </citation>
    <scope>NUCLEOTIDE SEQUENCE [LARGE SCALE GENOMIC DNA]</scope>
    <source>
        <strain evidence="9 10">B</strain>
    </source>
</reference>
<dbReference type="InterPro" id="IPR043580">
    <property type="entry name" value="CUTINASE_1"/>
</dbReference>
<dbReference type="EC" id="3.1.1.-" evidence="8"/>
<keyword evidence="5" id="KW-0732">Signal</keyword>
<comment type="caution">
    <text evidence="9">The sequence shown here is derived from an EMBL/GenBank/DDBJ whole genome shotgun (WGS) entry which is preliminary data.</text>
</comment>
<dbReference type="InterPro" id="IPR000675">
    <property type="entry name" value="Cutinase/axe"/>
</dbReference>
<evidence type="ECO:0000256" key="5">
    <source>
        <dbReference type="ARBA" id="ARBA00022729"/>
    </source>
</evidence>
<evidence type="ECO:0000256" key="8">
    <source>
        <dbReference type="RuleBase" id="RU361263"/>
    </source>
</evidence>
<dbReference type="Pfam" id="PF01083">
    <property type="entry name" value="Cutinase"/>
    <property type="match status" value="1"/>
</dbReference>
<evidence type="ECO:0000256" key="2">
    <source>
        <dbReference type="ARBA" id="ARBA00007534"/>
    </source>
</evidence>
<organism evidence="9 10">
    <name type="scientific">Mycolicibacterium hodleri</name>
    <dbReference type="NCBI Taxonomy" id="49897"/>
    <lineage>
        <taxon>Bacteria</taxon>
        <taxon>Bacillati</taxon>
        <taxon>Actinomycetota</taxon>
        <taxon>Actinomycetes</taxon>
        <taxon>Mycobacteriales</taxon>
        <taxon>Mycobacteriaceae</taxon>
        <taxon>Mycolicibacterium</taxon>
    </lineage>
</organism>
<gene>
    <name evidence="9" type="ORF">D8S82_31935</name>
</gene>
<evidence type="ECO:0000256" key="7">
    <source>
        <dbReference type="ARBA" id="ARBA00023157"/>
    </source>
</evidence>
<comment type="function">
    <text evidence="8">Catalyzes the hydrolysis of complex carboxylic polyesters found in the cell wall of plants. Degrades cutin, a macromolecule that forms the structure of the plant cuticle.</text>
</comment>
<protein>
    <recommendedName>
        <fullName evidence="8">Cutinase</fullName>
        <ecNumber evidence="8">3.1.1.-</ecNumber>
    </recommendedName>
</protein>
<comment type="similarity">
    <text evidence="2 8">Belongs to the cutinase family.</text>
</comment>
<evidence type="ECO:0000256" key="4">
    <source>
        <dbReference type="ARBA" id="ARBA00022525"/>
    </source>
</evidence>
<dbReference type="PANTHER" id="PTHR33630">
    <property type="entry name" value="CUTINASE RV1984C-RELATED-RELATED"/>
    <property type="match status" value="1"/>
</dbReference>
<evidence type="ECO:0000313" key="9">
    <source>
        <dbReference type="EMBL" id="TQR82483.1"/>
    </source>
</evidence>
<dbReference type="InterPro" id="IPR029058">
    <property type="entry name" value="AB_hydrolase_fold"/>
</dbReference>
<dbReference type="AlphaFoldDB" id="A0A544VR68"/>
<dbReference type="PANTHER" id="PTHR33630:SF9">
    <property type="entry name" value="CUTINASE 4"/>
    <property type="match status" value="1"/>
</dbReference>
<dbReference type="PROSITE" id="PS00155">
    <property type="entry name" value="CUTINASE_1"/>
    <property type="match status" value="1"/>
</dbReference>
<comment type="subcellular location">
    <subcellularLocation>
        <location evidence="1 8">Secreted</location>
    </subcellularLocation>
</comment>
<accession>A0A544VR68</accession>
<dbReference type="SMART" id="SM01110">
    <property type="entry name" value="Cutinase"/>
    <property type="match status" value="1"/>
</dbReference>
<proteinExistence type="inferred from homology"/>
<keyword evidence="3 8" id="KW-0719">Serine esterase</keyword>
<keyword evidence="7" id="KW-1015">Disulfide bond</keyword>
<dbReference type="Proteomes" id="UP000315759">
    <property type="component" value="Unassembled WGS sequence"/>
</dbReference>
<sequence>MAFDLVRRTTLAVAAACLAVIAPVLSTVPTAGLGLGLAPASAEGCPDIEVVFARGTSEAPGLGLPGGSFVEALRSKVGGRSVGSYAVAYPADYDFLAAAAGANDASAHIQYMMGACPTTRLVLGGYSQGAAVIDVIAAVPFPAIGFTNPLPPNTPDFVAALVAFGNPSAKLGLPLTSSPVWGGRSIDLCNAGDPVCTSGEDVAAHRAYAGGPANDAANFVAGLL</sequence>
<evidence type="ECO:0000256" key="1">
    <source>
        <dbReference type="ARBA" id="ARBA00004613"/>
    </source>
</evidence>
<evidence type="ECO:0000313" key="10">
    <source>
        <dbReference type="Proteomes" id="UP000315759"/>
    </source>
</evidence>
<dbReference type="EMBL" id="VIFX01000072">
    <property type="protein sequence ID" value="TQR82483.1"/>
    <property type="molecule type" value="Genomic_DNA"/>
</dbReference>
<dbReference type="GO" id="GO:0005576">
    <property type="term" value="C:extracellular region"/>
    <property type="evidence" value="ECO:0007669"/>
    <property type="project" value="UniProtKB-SubCell"/>
</dbReference>
<keyword evidence="4 8" id="KW-0964">Secreted</keyword>
<evidence type="ECO:0000256" key="3">
    <source>
        <dbReference type="ARBA" id="ARBA00022487"/>
    </source>
</evidence>
<dbReference type="RefSeq" id="WP_079925863.1">
    <property type="nucleotide sequence ID" value="NZ_VIFX01000072.1"/>
</dbReference>
<keyword evidence="6 8" id="KW-0378">Hydrolase</keyword>
<dbReference type="Gene3D" id="3.40.50.1820">
    <property type="entry name" value="alpha/beta hydrolase"/>
    <property type="match status" value="1"/>
</dbReference>